<name>A0A645H2J4_9ZZZZ</name>
<protein>
    <submittedName>
        <fullName evidence="1">Cellulase/esterase CelE</fullName>
    </submittedName>
</protein>
<dbReference type="PANTHER" id="PTHR37834:SF2">
    <property type="entry name" value="ESTERASE, SGNH HYDROLASE-TYPE"/>
    <property type="match status" value="1"/>
</dbReference>
<dbReference type="AlphaFoldDB" id="A0A645H2J4"/>
<evidence type="ECO:0000313" key="1">
    <source>
        <dbReference type="EMBL" id="MPN32696.1"/>
    </source>
</evidence>
<proteinExistence type="predicted"/>
<accession>A0A645H2J4</accession>
<dbReference type="InterPro" id="IPR052762">
    <property type="entry name" value="PCW_deacetylase/CE"/>
</dbReference>
<dbReference type="SUPFAM" id="SSF52266">
    <property type="entry name" value="SGNH hydrolase"/>
    <property type="match status" value="1"/>
</dbReference>
<sequence>MKDRMMQTFDMYPQPQWSFIGYTPDLVVINLGSNDFSTKPHPLKEEFMAAYDIIIKNIRTKYGNIPVLCVAPPLRGMAFEYIKEYCDNANDPKLFFTAYLAGVHNRDSDLGSVGHPNYNGQRKIAQNLIPYISTITGWPLENKPVK</sequence>
<dbReference type="PANTHER" id="PTHR37834">
    <property type="entry name" value="GDSL-LIKE LIPASE/ACYLHYDROLASE DOMAIN PROTEIN (AFU_ORTHOLOGUE AFUA_2G00620)"/>
    <property type="match status" value="1"/>
</dbReference>
<comment type="caution">
    <text evidence="1">The sequence shown here is derived from an EMBL/GenBank/DDBJ whole genome shotgun (WGS) entry which is preliminary data.</text>
</comment>
<gene>
    <name evidence="1" type="primary">celE_3</name>
    <name evidence="1" type="ORF">SDC9_180176</name>
</gene>
<dbReference type="Gene3D" id="3.40.50.1110">
    <property type="entry name" value="SGNH hydrolase"/>
    <property type="match status" value="1"/>
</dbReference>
<organism evidence="1">
    <name type="scientific">bioreactor metagenome</name>
    <dbReference type="NCBI Taxonomy" id="1076179"/>
    <lineage>
        <taxon>unclassified sequences</taxon>
        <taxon>metagenomes</taxon>
        <taxon>ecological metagenomes</taxon>
    </lineage>
</organism>
<dbReference type="EMBL" id="VSSQ01084845">
    <property type="protein sequence ID" value="MPN32696.1"/>
    <property type="molecule type" value="Genomic_DNA"/>
</dbReference>
<reference evidence="1" key="1">
    <citation type="submission" date="2019-08" db="EMBL/GenBank/DDBJ databases">
        <authorList>
            <person name="Kucharzyk K."/>
            <person name="Murdoch R.W."/>
            <person name="Higgins S."/>
            <person name="Loffler F."/>
        </authorList>
    </citation>
    <scope>NUCLEOTIDE SEQUENCE</scope>
</reference>
<dbReference type="InterPro" id="IPR036514">
    <property type="entry name" value="SGNH_hydro_sf"/>
</dbReference>